<dbReference type="InterPro" id="IPR018376">
    <property type="entry name" value="Enoyl-CoA_hyd/isom_CS"/>
</dbReference>
<dbReference type="InterPro" id="IPR014748">
    <property type="entry name" value="Enoyl-CoA_hydra_C"/>
</dbReference>
<dbReference type="RefSeq" id="WP_115215705.1">
    <property type="nucleotide sequence ID" value="NZ_QKWJ01000080.1"/>
</dbReference>
<sequence length="265" mass="28578">MNRAYRTIQFSQRDHVATLTFDNPGKRNALDLQMRDEIAEIVGLIGESQDIRAAILIGAGGHFCSGGDVRNIAASQLGNAGWRVRMQNVHRWLQELLTLDKPVIAAVDGAAVGAGFSLALAADFILATPRARFAMSFLRVGLVPDCGAFYTLPRFVGMQRAKELMLSTRELSAPEAQALGIVMEIHDADVLLQRAQVLAESFVNASPTAVSLIKRTLNVAGNADLAALLEIEASTQALAAGTDEHRGAVDAFLNKKPFPFQWPQG</sequence>
<dbReference type="Gene3D" id="3.90.226.10">
    <property type="entry name" value="2-enoyl-CoA Hydratase, Chain A, domain 1"/>
    <property type="match status" value="1"/>
</dbReference>
<dbReference type="Pfam" id="PF00378">
    <property type="entry name" value="ECH_1"/>
    <property type="match status" value="1"/>
</dbReference>
<dbReference type="PROSITE" id="PS00166">
    <property type="entry name" value="ENOYL_COA_HYDRATASE"/>
    <property type="match status" value="1"/>
</dbReference>
<evidence type="ECO:0000313" key="3">
    <source>
        <dbReference type="EMBL" id="RDK05851.1"/>
    </source>
</evidence>
<dbReference type="GO" id="GO:0016853">
    <property type="term" value="F:isomerase activity"/>
    <property type="evidence" value="ECO:0007669"/>
    <property type="project" value="UniProtKB-KW"/>
</dbReference>
<dbReference type="PANTHER" id="PTHR43459">
    <property type="entry name" value="ENOYL-COA HYDRATASE"/>
    <property type="match status" value="1"/>
</dbReference>
<dbReference type="PANTHER" id="PTHR43459:SF1">
    <property type="entry name" value="EG:BACN32G11.4 PROTEIN"/>
    <property type="match status" value="1"/>
</dbReference>
<dbReference type="Gene3D" id="1.10.12.10">
    <property type="entry name" value="Lyase 2-enoyl-coa Hydratase, Chain A, domain 2"/>
    <property type="match status" value="1"/>
</dbReference>
<dbReference type="CDD" id="cd06558">
    <property type="entry name" value="crotonase-like"/>
    <property type="match status" value="1"/>
</dbReference>
<keyword evidence="4" id="KW-1185">Reference proteome</keyword>
<organism evidence="3 4">
    <name type="scientific">Cupriavidus lacunae</name>
    <dbReference type="NCBI Taxonomy" id="2666307"/>
    <lineage>
        <taxon>Bacteria</taxon>
        <taxon>Pseudomonadati</taxon>
        <taxon>Pseudomonadota</taxon>
        <taxon>Betaproteobacteria</taxon>
        <taxon>Burkholderiales</taxon>
        <taxon>Burkholderiaceae</taxon>
        <taxon>Cupriavidus</taxon>
    </lineage>
</organism>
<proteinExistence type="inferred from homology"/>
<accession>A0A370NJS5</accession>
<reference evidence="4" key="1">
    <citation type="submission" date="2018-06" db="EMBL/GenBank/DDBJ databases">
        <authorList>
            <person name="Feng T."/>
            <person name="Jeon C.O."/>
        </authorList>
    </citation>
    <scope>NUCLEOTIDE SEQUENCE [LARGE SCALE GENOMIC DNA]</scope>
    <source>
        <strain evidence="4">S23</strain>
    </source>
</reference>
<evidence type="ECO:0000256" key="2">
    <source>
        <dbReference type="RuleBase" id="RU003707"/>
    </source>
</evidence>
<comment type="similarity">
    <text evidence="1 2">Belongs to the enoyl-CoA hydratase/isomerase family.</text>
</comment>
<protein>
    <submittedName>
        <fullName evidence="3">Enoyl-CoA hydratase/isomerase family protein</fullName>
    </submittedName>
</protein>
<dbReference type="EMBL" id="QKWJ01000080">
    <property type="protein sequence ID" value="RDK05851.1"/>
    <property type="molecule type" value="Genomic_DNA"/>
</dbReference>
<dbReference type="SUPFAM" id="SSF52096">
    <property type="entry name" value="ClpP/crotonase"/>
    <property type="match status" value="1"/>
</dbReference>
<keyword evidence="3" id="KW-0413">Isomerase</keyword>
<dbReference type="AlphaFoldDB" id="A0A370NJS5"/>
<gene>
    <name evidence="3" type="ORF">DN412_34670</name>
</gene>
<name>A0A370NJS5_9BURK</name>
<evidence type="ECO:0000256" key="1">
    <source>
        <dbReference type="ARBA" id="ARBA00005254"/>
    </source>
</evidence>
<evidence type="ECO:0000313" key="4">
    <source>
        <dbReference type="Proteomes" id="UP000255165"/>
    </source>
</evidence>
<dbReference type="Proteomes" id="UP000255165">
    <property type="component" value="Unassembled WGS sequence"/>
</dbReference>
<dbReference type="InterPro" id="IPR029045">
    <property type="entry name" value="ClpP/crotonase-like_dom_sf"/>
</dbReference>
<comment type="caution">
    <text evidence="3">The sequence shown here is derived from an EMBL/GenBank/DDBJ whole genome shotgun (WGS) entry which is preliminary data.</text>
</comment>
<dbReference type="InterPro" id="IPR001753">
    <property type="entry name" value="Enoyl-CoA_hydra/iso"/>
</dbReference>